<protein>
    <recommendedName>
        <fullName evidence="5">Pesticidal crystal protein domain-containing protein</fullName>
    </recommendedName>
</protein>
<name>A0A0K9YUD2_9BACL</name>
<reference evidence="7" key="2">
    <citation type="submission" date="2015-07" db="EMBL/GenBank/DDBJ databases">
        <title>MeaNS - Measles Nucleotide Surveillance Program.</title>
        <authorList>
            <person name="Tran T."/>
            <person name="Druce J."/>
        </authorList>
    </citation>
    <scope>NUCLEOTIDE SEQUENCE</scope>
    <source>
        <strain evidence="7">DSM 9887</strain>
    </source>
</reference>
<dbReference type="EMBL" id="BJON01000036">
    <property type="protein sequence ID" value="GED72868.1"/>
    <property type="molecule type" value="Genomic_DNA"/>
</dbReference>
<proteinExistence type="inferred from homology"/>
<evidence type="ECO:0000313" key="8">
    <source>
        <dbReference type="Proteomes" id="UP000036834"/>
    </source>
</evidence>
<evidence type="ECO:0000256" key="1">
    <source>
        <dbReference type="ARBA" id="ARBA00007819"/>
    </source>
</evidence>
<keyword evidence="2" id="KW-0800">Toxin</keyword>
<evidence type="ECO:0000259" key="5">
    <source>
        <dbReference type="Pfam" id="PF03945"/>
    </source>
</evidence>
<evidence type="ECO:0000256" key="3">
    <source>
        <dbReference type="ARBA" id="ARBA00022969"/>
    </source>
</evidence>
<keyword evidence="9" id="KW-1185">Reference proteome</keyword>
<keyword evidence="3" id="KW-0749">Sporulation</keyword>
<reference evidence="8" key="1">
    <citation type="submission" date="2015-07" db="EMBL/GenBank/DDBJ databases">
        <title>Genome sequencing project for genomic taxonomy and phylogenomics of Bacillus-like bacteria.</title>
        <authorList>
            <person name="Liu B."/>
            <person name="Wang J."/>
            <person name="Zhu Y."/>
            <person name="Liu G."/>
            <person name="Chen Q."/>
            <person name="Chen Z."/>
            <person name="Lan J."/>
            <person name="Che J."/>
            <person name="Ge C."/>
            <person name="Shi H."/>
            <person name="Pan Z."/>
            <person name="Liu X."/>
        </authorList>
    </citation>
    <scope>NUCLEOTIDE SEQUENCE [LARGE SCALE GENOMIC DNA]</scope>
    <source>
        <strain evidence="8">DSM 9887</strain>
    </source>
</reference>
<dbReference type="Proteomes" id="UP000319578">
    <property type="component" value="Unassembled WGS sequence"/>
</dbReference>
<organism evidence="7 8">
    <name type="scientific">Brevibacillus reuszeri</name>
    <dbReference type="NCBI Taxonomy" id="54915"/>
    <lineage>
        <taxon>Bacteria</taxon>
        <taxon>Bacillati</taxon>
        <taxon>Bacillota</taxon>
        <taxon>Bacilli</taxon>
        <taxon>Bacillales</taxon>
        <taxon>Paenibacillaceae</taxon>
        <taxon>Brevibacillus</taxon>
    </lineage>
</organism>
<reference evidence="6 9" key="3">
    <citation type="submission" date="2019-06" db="EMBL/GenBank/DDBJ databases">
        <title>Whole genome shotgun sequence of Brevibacillus reuszeri NBRC 15719.</title>
        <authorList>
            <person name="Hosoyama A."/>
            <person name="Uohara A."/>
            <person name="Ohji S."/>
            <person name="Ichikawa N."/>
        </authorList>
    </citation>
    <scope>NUCLEOTIDE SEQUENCE [LARGE SCALE GENOMIC DNA]</scope>
    <source>
        <strain evidence="6 9">NBRC 15719</strain>
    </source>
</reference>
<dbReference type="EMBL" id="LGIQ01000007">
    <property type="protein sequence ID" value="KNB72291.1"/>
    <property type="molecule type" value="Genomic_DNA"/>
</dbReference>
<dbReference type="RefSeq" id="WP_049738340.1">
    <property type="nucleotide sequence ID" value="NZ_BJON01000036.1"/>
</dbReference>
<sequence length="429" mass="48599">MIHADTWNNRIRSISEAAAKKIPYVGAIVSFAIGQLWPTDKADIFSLIKDQVKGLVDQAILDKEMEERKHEIEGLNDTMNQYVDAGNHEKGGFMTSMLTQLNIMHHKLTESTNSIHLIPLTITIANIHLTLLRERLSHGKEIYTEDNTTVWQKDLTKRYQDYHKFFLEIYPKWKTWRESKIEIKWYTDKNPTTVPPFFYWAAHGYANDTFVERKIHYRVDFNSIETTFQGVCEAIKESWMNDAIAKIAASIATTFTLHHYLPGREDEPAIVDPNLETIWMGPYSLSIFGNDSKVSYAVNVTDQPGELKQVYIREYNSIDGMQLIYTDHSGNFIGNPKGGEPHYLHATQDKYVAGMKMRFSSGIICSVEVIFSDGSSSGMLGNRKNWSGTDVDAVVESNYKLVCGAYKTGSGPSGTTGISVLKLGFKYSN</sequence>
<dbReference type="SUPFAM" id="SSF56849">
    <property type="entry name" value="delta-Endotoxin (insectocide), N-terminal domain"/>
    <property type="match status" value="1"/>
</dbReference>
<evidence type="ECO:0000313" key="7">
    <source>
        <dbReference type="EMBL" id="KNB72291.1"/>
    </source>
</evidence>
<evidence type="ECO:0000256" key="4">
    <source>
        <dbReference type="ARBA" id="ARBA00023026"/>
    </source>
</evidence>
<feature type="domain" description="Pesticidal crystal protein" evidence="5">
    <location>
        <begin position="21"/>
        <end position="172"/>
    </location>
</feature>
<dbReference type="GO" id="GO:0090729">
    <property type="term" value="F:toxin activity"/>
    <property type="evidence" value="ECO:0007669"/>
    <property type="project" value="UniProtKB-KW"/>
</dbReference>
<evidence type="ECO:0000256" key="2">
    <source>
        <dbReference type="ARBA" id="ARBA00022656"/>
    </source>
</evidence>
<keyword evidence="4" id="KW-0843">Virulence</keyword>
<dbReference type="Pfam" id="PF03945">
    <property type="entry name" value="Endotoxin_N"/>
    <property type="match status" value="1"/>
</dbReference>
<accession>A0A0K9YUD2</accession>
<dbReference type="InterPro" id="IPR036716">
    <property type="entry name" value="Pest_crys_N_sf"/>
</dbReference>
<dbReference type="Gene3D" id="1.20.190.10">
    <property type="entry name" value="Pesticidal crystal protein, N-terminal domain"/>
    <property type="match status" value="1"/>
</dbReference>
<evidence type="ECO:0000313" key="6">
    <source>
        <dbReference type="EMBL" id="GED72868.1"/>
    </source>
</evidence>
<dbReference type="GO" id="GO:0001907">
    <property type="term" value="P:symbiont-mediated killing of host cell"/>
    <property type="evidence" value="ECO:0007669"/>
    <property type="project" value="InterPro"/>
</dbReference>
<comment type="caution">
    <text evidence="7">The sequence shown here is derived from an EMBL/GenBank/DDBJ whole genome shotgun (WGS) entry which is preliminary data.</text>
</comment>
<evidence type="ECO:0000313" key="9">
    <source>
        <dbReference type="Proteomes" id="UP000319578"/>
    </source>
</evidence>
<dbReference type="PATRIC" id="fig|54915.3.peg.1007"/>
<dbReference type="AlphaFoldDB" id="A0A0K9YUD2"/>
<comment type="similarity">
    <text evidence="1">Belongs to the delta endotoxin family.</text>
</comment>
<gene>
    <name evidence="7" type="ORF">ADS79_10350</name>
    <name evidence="6" type="ORF">BRE01_65700</name>
</gene>
<dbReference type="InterPro" id="IPR005639">
    <property type="entry name" value="Pest_crys_dom_I"/>
</dbReference>
<dbReference type="GO" id="GO:0030435">
    <property type="term" value="P:sporulation resulting in formation of a cellular spore"/>
    <property type="evidence" value="ECO:0007669"/>
    <property type="project" value="UniProtKB-KW"/>
</dbReference>
<dbReference type="Proteomes" id="UP000036834">
    <property type="component" value="Unassembled WGS sequence"/>
</dbReference>